<feature type="transmembrane region" description="Helical" evidence="1">
    <location>
        <begin position="12"/>
        <end position="36"/>
    </location>
</feature>
<keyword evidence="1" id="KW-0812">Transmembrane</keyword>
<dbReference type="PANTHER" id="PTHR38138">
    <property type="entry name" value="VNG6441H"/>
    <property type="match status" value="1"/>
</dbReference>
<feature type="domain" description="Archaeal Type IV pilin N-terminal" evidence="2">
    <location>
        <begin position="9"/>
        <end position="85"/>
    </location>
</feature>
<accession>A0A075WE45</accession>
<name>A0A075WE45_ARCFL</name>
<keyword evidence="3" id="KW-0282">Flagellum</keyword>
<evidence type="ECO:0000313" key="4">
    <source>
        <dbReference type="Proteomes" id="UP000028501"/>
    </source>
</evidence>
<gene>
    <name evidence="3" type="ORF">AFULGI_00011920</name>
</gene>
<reference evidence="3 4" key="1">
    <citation type="submission" date="2013-07" db="EMBL/GenBank/DDBJ databases">
        <title>Genome of Archaeoglobus fulgidus.</title>
        <authorList>
            <person name="Fiebig A."/>
            <person name="Birkeland N.-K."/>
        </authorList>
    </citation>
    <scope>NUCLEOTIDE SEQUENCE [LARGE SCALE GENOMIC DNA]</scope>
    <source>
        <strain evidence="3 4">DSM 8774</strain>
    </source>
</reference>
<dbReference type="EMBL" id="CP006577">
    <property type="protein sequence ID" value="AIG97972.1"/>
    <property type="molecule type" value="Genomic_DNA"/>
</dbReference>
<keyword evidence="1" id="KW-0472">Membrane</keyword>
<dbReference type="Proteomes" id="UP000028501">
    <property type="component" value="Chromosome"/>
</dbReference>
<dbReference type="AlphaFoldDB" id="A0A075WE45"/>
<organism evidence="3 4">
    <name type="scientific">Archaeoglobus fulgidus DSM 8774</name>
    <dbReference type="NCBI Taxonomy" id="1344584"/>
    <lineage>
        <taxon>Archaea</taxon>
        <taxon>Methanobacteriati</taxon>
        <taxon>Methanobacteriota</taxon>
        <taxon>Archaeoglobi</taxon>
        <taxon>Archaeoglobales</taxon>
        <taxon>Archaeoglobaceae</taxon>
        <taxon>Archaeoglobus</taxon>
    </lineage>
</organism>
<dbReference type="InterPro" id="IPR013373">
    <property type="entry name" value="Flagellin/pilin_N_arc"/>
</dbReference>
<sequence>MVRRRMDEKGVSPVIGVILMVAITVILAAVIASFVFGMSNVAPAAPPSAQLQVRTGSSADTVELKHMGGDPINCTSIKVLVNGKEESNALGSSGGCSDNLLKVGETETITLSGYGGQYVELMLVDIQTNKPILMTHVTVGG</sequence>
<dbReference type="NCBIfam" id="TIGR02537">
    <property type="entry name" value="arch_flag_Nterm"/>
    <property type="match status" value="1"/>
</dbReference>
<evidence type="ECO:0000256" key="1">
    <source>
        <dbReference type="SAM" id="Phobius"/>
    </source>
</evidence>
<dbReference type="HOGENOM" id="CLU_116126_0_0_2"/>
<evidence type="ECO:0000259" key="2">
    <source>
        <dbReference type="Pfam" id="PF07790"/>
    </source>
</evidence>
<keyword evidence="1" id="KW-1133">Transmembrane helix</keyword>
<protein>
    <submittedName>
        <fullName evidence="3">Archaeal flagellin N-terminal-like domain protein</fullName>
    </submittedName>
</protein>
<evidence type="ECO:0000313" key="3">
    <source>
        <dbReference type="EMBL" id="AIG97972.1"/>
    </source>
</evidence>
<proteinExistence type="predicted"/>
<dbReference type="GeneID" id="60431008"/>
<dbReference type="Pfam" id="PF07790">
    <property type="entry name" value="Pilin_N"/>
    <property type="match status" value="1"/>
</dbReference>
<dbReference type="PANTHER" id="PTHR38138:SF1">
    <property type="entry name" value="ARCHAEAL TYPE IV PILIN N-TERMINAL DOMAIN-CONTAINING PROTEIN"/>
    <property type="match status" value="1"/>
</dbReference>
<keyword evidence="3" id="KW-0969">Cilium</keyword>
<dbReference type="KEGG" id="afg:AFULGI_00011920"/>
<dbReference type="InterPro" id="IPR012859">
    <property type="entry name" value="Pilin_N_archaeal"/>
</dbReference>
<dbReference type="RefSeq" id="WP_081868537.1">
    <property type="nucleotide sequence ID" value="NZ_CP006577.1"/>
</dbReference>
<keyword evidence="3" id="KW-0966">Cell projection</keyword>